<sequence length="514" mass="56427">MGCKTDKNQSETADIFHDSSGNPIEEWIALDSTIIGRSTVAENLDVPWEITWGPDDNIWFTEQGGRVSRLDPNTGQVHVLLEIQDVFRKRTTGLLGLAIHPDFKESPYVFLNYTTQKEETITSRLMRYEYANDTLINPETLLEIPGHTAHNGTRLTISPDKKLMWATGDIGPDVDNAQNVKSLNGKILRFNLDGSIPDDNPFPNSPVWSWGQRNVQGMAYGANGLLYTSEHGDATDDEVNLMQKGRNYGWPNVSGYCHDATGNPSFCKDSAVVEPMKAWTPTIAPAGIDYYASRSIPEWNNALLLVTLKESDLRVLKPNDTGDSIVSETILFDNVLGRIRDLCISPKGDVFISTSNQDWNPKEGFPKETDDRIIRILKVGNTANAALLKQVSKGKESGEEVKMAGTAAKKSYNMYCAACHKTDGKGVENSFPPLIGSDIVNGPNEGLIRFTLGGAARSTNGAADGYGEAMPSFAFLSDADIADILTFIKGEFTEGEGKITVDEVLKVRTAYTEK</sequence>
<dbReference type="GO" id="GO:0020037">
    <property type="term" value="F:heme binding"/>
    <property type="evidence" value="ECO:0007669"/>
    <property type="project" value="InterPro"/>
</dbReference>
<dbReference type="InterPro" id="IPR009056">
    <property type="entry name" value="Cyt_c-like_dom"/>
</dbReference>
<dbReference type="GO" id="GO:0046872">
    <property type="term" value="F:metal ion binding"/>
    <property type="evidence" value="ECO:0007669"/>
    <property type="project" value="UniProtKB-KW"/>
</dbReference>
<evidence type="ECO:0000256" key="2">
    <source>
        <dbReference type="ARBA" id="ARBA00022723"/>
    </source>
</evidence>
<keyword evidence="1 4" id="KW-0349">Heme</keyword>
<keyword evidence="3 4" id="KW-0408">Iron</keyword>
<evidence type="ECO:0000259" key="5">
    <source>
        <dbReference type="PROSITE" id="PS51007"/>
    </source>
</evidence>
<dbReference type="PANTHER" id="PTHR19328">
    <property type="entry name" value="HEDGEHOG-INTERACTING PROTEIN"/>
    <property type="match status" value="1"/>
</dbReference>
<dbReference type="PANTHER" id="PTHR19328:SF13">
    <property type="entry name" value="HIPL1 PROTEIN"/>
    <property type="match status" value="1"/>
</dbReference>
<evidence type="ECO:0000256" key="4">
    <source>
        <dbReference type="PROSITE-ProRule" id="PRU00433"/>
    </source>
</evidence>
<dbReference type="SUPFAM" id="SSF50952">
    <property type="entry name" value="Soluble quinoprotein glucose dehydrogenase"/>
    <property type="match status" value="1"/>
</dbReference>
<dbReference type="GO" id="GO:0009055">
    <property type="term" value="F:electron transfer activity"/>
    <property type="evidence" value="ECO:0007669"/>
    <property type="project" value="InterPro"/>
</dbReference>
<dbReference type="SUPFAM" id="SSF46626">
    <property type="entry name" value="Cytochrome c"/>
    <property type="match status" value="1"/>
</dbReference>
<dbReference type="Pfam" id="PF07995">
    <property type="entry name" value="GSDH"/>
    <property type="match status" value="1"/>
</dbReference>
<dbReference type="Proteomes" id="UP000319204">
    <property type="component" value="Unassembled WGS sequence"/>
</dbReference>
<dbReference type="InterPro" id="IPR011042">
    <property type="entry name" value="6-blade_b-propeller_TolB-like"/>
</dbReference>
<organism evidence="6 7">
    <name type="scientific">Flagellimonas hadalis</name>
    <dbReference type="NCBI Taxonomy" id="2597517"/>
    <lineage>
        <taxon>Bacteria</taxon>
        <taxon>Pseudomonadati</taxon>
        <taxon>Bacteroidota</taxon>
        <taxon>Flavobacteriia</taxon>
        <taxon>Flavobacteriales</taxon>
        <taxon>Flavobacteriaceae</taxon>
        <taxon>Flagellimonas</taxon>
    </lineage>
</organism>
<dbReference type="Pfam" id="PF00034">
    <property type="entry name" value="Cytochrom_C"/>
    <property type="match status" value="1"/>
</dbReference>
<evidence type="ECO:0000256" key="3">
    <source>
        <dbReference type="ARBA" id="ARBA00023004"/>
    </source>
</evidence>
<proteinExistence type="predicted"/>
<evidence type="ECO:0000313" key="6">
    <source>
        <dbReference type="EMBL" id="KAB5488949.1"/>
    </source>
</evidence>
<protein>
    <submittedName>
        <fullName evidence="6">C-type cytochrome</fullName>
    </submittedName>
</protein>
<gene>
    <name evidence="6" type="ORF">FOT42_010050</name>
</gene>
<keyword evidence="2 4" id="KW-0479">Metal-binding</keyword>
<dbReference type="InterPro" id="IPR011041">
    <property type="entry name" value="Quinoprot_gluc/sorb_DH_b-prop"/>
</dbReference>
<comment type="caution">
    <text evidence="6">The sequence shown here is derived from an EMBL/GenBank/DDBJ whole genome shotgun (WGS) entry which is preliminary data.</text>
</comment>
<name>A0A5N5J3C3_9FLAO</name>
<dbReference type="OrthoDB" id="9770043at2"/>
<dbReference type="EMBL" id="VNIK02000005">
    <property type="protein sequence ID" value="KAB5488949.1"/>
    <property type="molecule type" value="Genomic_DNA"/>
</dbReference>
<accession>A0A5N5J3C3</accession>
<dbReference type="InterPro" id="IPR012938">
    <property type="entry name" value="Glc/Sorbosone_DH"/>
</dbReference>
<reference evidence="6" key="1">
    <citation type="submission" date="2019-10" db="EMBL/GenBank/DDBJ databases">
        <title>Muricauda hadale sp. nov., a piezophilic bacterium isolated from hadopelagic water of the Mariana Trench.</title>
        <authorList>
            <person name="Wei Y."/>
        </authorList>
    </citation>
    <scope>NUCLEOTIDE SEQUENCE [LARGE SCALE GENOMIC DNA]</scope>
    <source>
        <strain evidence="6">MT-229</strain>
    </source>
</reference>
<dbReference type="AlphaFoldDB" id="A0A5N5J3C3"/>
<keyword evidence="7" id="KW-1185">Reference proteome</keyword>
<dbReference type="InterPro" id="IPR036909">
    <property type="entry name" value="Cyt_c-like_dom_sf"/>
</dbReference>
<feature type="domain" description="Cytochrome c" evidence="5">
    <location>
        <begin position="393"/>
        <end position="492"/>
    </location>
</feature>
<dbReference type="Gene3D" id="2.120.10.30">
    <property type="entry name" value="TolB, C-terminal domain"/>
    <property type="match status" value="1"/>
</dbReference>
<dbReference type="PROSITE" id="PS51007">
    <property type="entry name" value="CYTC"/>
    <property type="match status" value="1"/>
</dbReference>
<dbReference type="Gene3D" id="1.10.760.10">
    <property type="entry name" value="Cytochrome c-like domain"/>
    <property type="match status" value="1"/>
</dbReference>
<evidence type="ECO:0000313" key="7">
    <source>
        <dbReference type="Proteomes" id="UP000319204"/>
    </source>
</evidence>
<evidence type="ECO:0000256" key="1">
    <source>
        <dbReference type="ARBA" id="ARBA00022617"/>
    </source>
</evidence>